<proteinExistence type="inferred from homology"/>
<dbReference type="PANTHER" id="PTHR12480:SF6">
    <property type="entry name" value="2-OXOGLUTARATE AND IRON-DEPENDENT OXYGENASE JMJD4"/>
    <property type="match status" value="1"/>
</dbReference>
<gene>
    <name evidence="5" type="ORF">EB796_010012</name>
</gene>
<dbReference type="GO" id="GO:0016706">
    <property type="term" value="F:2-oxoglutarate-dependent dioxygenase activity"/>
    <property type="evidence" value="ECO:0007669"/>
    <property type="project" value="TreeGrafter"/>
</dbReference>
<evidence type="ECO:0000256" key="1">
    <source>
        <dbReference type="ARBA" id="ARBA00038068"/>
    </source>
</evidence>
<comment type="caution">
    <text evidence="5">The sequence shown here is derived from an EMBL/GenBank/DDBJ whole genome shotgun (WGS) entry which is preliminary data.</text>
</comment>
<dbReference type="InterPro" id="IPR003347">
    <property type="entry name" value="JmjC_dom"/>
</dbReference>
<evidence type="ECO:0000256" key="2">
    <source>
        <dbReference type="ARBA" id="ARBA00047762"/>
    </source>
</evidence>
<comment type="similarity">
    <text evidence="1">Belongs to the JMJD6 family.</text>
</comment>
<feature type="domain" description="JmjC" evidence="4">
    <location>
        <begin position="162"/>
        <end position="269"/>
    </location>
</feature>
<protein>
    <recommendedName>
        <fullName evidence="3">Jumonji domain-containing protein 4</fullName>
    </recommendedName>
</protein>
<sequence>MKTDLMMHNHSDNDINALKLNSSLNTPNNDMNTDHSIDTISAPSPIIPRIKVFGNSPSPEEIRDNYIAKNLPFILTGDACLSTNSIPWKVFDEWLVCSENGQVSQLDVEHIIRHYGEDVVPVADCSKQEYGAHPKTEMKFTEFLSRMGGGDCCLYLKDYHFVRMHEDVKLYETPAYFTSDWLNEYCVDKGKDDYRFVYLGSTGSWTPFHADVLHSFSWSANLLGRSAGFFTLQALVILANHFIEKSHSLLPISYLLMANVNKPALLGWR</sequence>
<evidence type="ECO:0000313" key="6">
    <source>
        <dbReference type="Proteomes" id="UP000593567"/>
    </source>
</evidence>
<dbReference type="GO" id="GO:0005737">
    <property type="term" value="C:cytoplasm"/>
    <property type="evidence" value="ECO:0007669"/>
    <property type="project" value="TreeGrafter"/>
</dbReference>
<dbReference type="OrthoDB" id="203487at2759"/>
<reference evidence="5" key="1">
    <citation type="submission" date="2020-06" db="EMBL/GenBank/DDBJ databases">
        <title>Draft genome of Bugula neritina, a colonial animal packing powerful symbionts and potential medicines.</title>
        <authorList>
            <person name="Rayko M."/>
        </authorList>
    </citation>
    <scope>NUCLEOTIDE SEQUENCE [LARGE SCALE GENOMIC DNA]</scope>
    <source>
        <strain evidence="5">Kwan_BN1</strain>
    </source>
</reference>
<dbReference type="InterPro" id="IPR050910">
    <property type="entry name" value="JMJD6_ArgDemeth/LysHydrox"/>
</dbReference>
<dbReference type="SUPFAM" id="SSF51197">
    <property type="entry name" value="Clavaminate synthase-like"/>
    <property type="match status" value="1"/>
</dbReference>
<comment type="catalytic activity">
    <reaction evidence="2">
        <text>L-lysyl-[protein] + 2-oxoglutarate + O2 = 4-hydroxy-L-lysyl-[protein] + succinate + CO2</text>
        <dbReference type="Rhea" id="RHEA:57156"/>
        <dbReference type="Rhea" id="RHEA-COMP:9752"/>
        <dbReference type="Rhea" id="RHEA-COMP:15084"/>
        <dbReference type="ChEBI" id="CHEBI:15379"/>
        <dbReference type="ChEBI" id="CHEBI:16526"/>
        <dbReference type="ChEBI" id="CHEBI:16810"/>
        <dbReference type="ChEBI" id="CHEBI:29969"/>
        <dbReference type="ChEBI" id="CHEBI:30031"/>
        <dbReference type="ChEBI" id="CHEBI:141495"/>
    </reaction>
</comment>
<evidence type="ECO:0000259" key="4">
    <source>
        <dbReference type="PROSITE" id="PS51184"/>
    </source>
</evidence>
<organism evidence="5 6">
    <name type="scientific">Bugula neritina</name>
    <name type="common">Brown bryozoan</name>
    <name type="synonym">Sertularia neritina</name>
    <dbReference type="NCBI Taxonomy" id="10212"/>
    <lineage>
        <taxon>Eukaryota</taxon>
        <taxon>Metazoa</taxon>
        <taxon>Spiralia</taxon>
        <taxon>Lophotrochozoa</taxon>
        <taxon>Bryozoa</taxon>
        <taxon>Gymnolaemata</taxon>
        <taxon>Cheilostomatida</taxon>
        <taxon>Flustrina</taxon>
        <taxon>Buguloidea</taxon>
        <taxon>Bugulidae</taxon>
        <taxon>Bugula</taxon>
    </lineage>
</organism>
<dbReference type="GO" id="GO:0045905">
    <property type="term" value="P:positive regulation of translational termination"/>
    <property type="evidence" value="ECO:0007669"/>
    <property type="project" value="TreeGrafter"/>
</dbReference>
<keyword evidence="6" id="KW-1185">Reference proteome</keyword>
<dbReference type="PROSITE" id="PS51184">
    <property type="entry name" value="JMJC"/>
    <property type="match status" value="1"/>
</dbReference>
<evidence type="ECO:0000313" key="5">
    <source>
        <dbReference type="EMBL" id="KAF6031718.1"/>
    </source>
</evidence>
<dbReference type="GO" id="GO:0005634">
    <property type="term" value="C:nucleus"/>
    <property type="evidence" value="ECO:0007669"/>
    <property type="project" value="TreeGrafter"/>
</dbReference>
<dbReference type="Proteomes" id="UP000593567">
    <property type="component" value="Unassembled WGS sequence"/>
</dbReference>
<evidence type="ECO:0000256" key="3">
    <source>
        <dbReference type="ARBA" id="ARBA00082904"/>
    </source>
</evidence>
<dbReference type="PANTHER" id="PTHR12480">
    <property type="entry name" value="ARGININE DEMETHYLASE AND LYSYL-HYDROXYLASE JMJD"/>
    <property type="match status" value="1"/>
</dbReference>
<accession>A0A7J7K290</accession>
<dbReference type="GO" id="GO:0043565">
    <property type="term" value="F:sequence-specific DNA binding"/>
    <property type="evidence" value="ECO:0007669"/>
    <property type="project" value="TreeGrafter"/>
</dbReference>
<dbReference type="AlphaFoldDB" id="A0A7J7K290"/>
<name>A0A7J7K290_BUGNE</name>
<dbReference type="Gene3D" id="2.60.120.650">
    <property type="entry name" value="Cupin"/>
    <property type="match status" value="1"/>
</dbReference>
<dbReference type="EMBL" id="VXIV02001577">
    <property type="protein sequence ID" value="KAF6031718.1"/>
    <property type="molecule type" value="Genomic_DNA"/>
</dbReference>